<dbReference type="EC" id="4.2.1.136" evidence="17"/>
<keyword evidence="11 17" id="KW-0413">Isomerase</keyword>
<evidence type="ECO:0000256" key="14">
    <source>
        <dbReference type="ARBA" id="ARBA00025153"/>
    </source>
</evidence>
<keyword evidence="13" id="KW-0511">Multifunctional enzyme</keyword>
<dbReference type="PANTHER" id="PTHR12592:SF0">
    <property type="entry name" value="ATP-DEPENDENT (S)-NAD(P)H-HYDRATE DEHYDRATASE"/>
    <property type="match status" value="1"/>
</dbReference>
<dbReference type="EMBL" id="NXLU01000004">
    <property type="protein sequence ID" value="RDU69093.1"/>
    <property type="molecule type" value="Genomic_DNA"/>
</dbReference>
<keyword evidence="6 17" id="KW-0547">Nucleotide-binding</keyword>
<comment type="catalytic activity">
    <reaction evidence="2 17">
        <text>(6R)-NADPHX = (6S)-NADPHX</text>
        <dbReference type="Rhea" id="RHEA:32227"/>
        <dbReference type="ChEBI" id="CHEBI:64076"/>
        <dbReference type="ChEBI" id="CHEBI:64077"/>
        <dbReference type="EC" id="5.1.99.6"/>
    </reaction>
</comment>
<comment type="caution">
    <text evidence="20">The sequence shown here is derived from an EMBL/GenBank/DDBJ whole genome shotgun (WGS) entry which is preliminary data.</text>
</comment>
<dbReference type="InterPro" id="IPR030677">
    <property type="entry name" value="Nnr"/>
</dbReference>
<comment type="function">
    <text evidence="14 17">Bifunctional enzyme that catalyzes the epimerization of the S- and R-forms of NAD(P)HX and the dehydration of the S-form of NAD(P)HX at the expense of ADP, which is converted to AMP. This allows the repair of both epimers of NAD(P)HX, a damaged form of NAD(P)H that is a result of enzymatic or heat-dependent hydration.</text>
</comment>
<comment type="similarity">
    <text evidence="4 17">In the C-terminal section; belongs to the NnrD/CARKD family.</text>
</comment>
<dbReference type="Proteomes" id="UP000257067">
    <property type="component" value="Unassembled WGS sequence"/>
</dbReference>
<evidence type="ECO:0000256" key="10">
    <source>
        <dbReference type="ARBA" id="ARBA00023027"/>
    </source>
</evidence>
<evidence type="ECO:0000259" key="18">
    <source>
        <dbReference type="PROSITE" id="PS51383"/>
    </source>
</evidence>
<comment type="catalytic activity">
    <reaction evidence="16 17">
        <text>(6S)-NADPHX + ADP = AMP + phosphate + NADPH + H(+)</text>
        <dbReference type="Rhea" id="RHEA:32235"/>
        <dbReference type="ChEBI" id="CHEBI:15378"/>
        <dbReference type="ChEBI" id="CHEBI:43474"/>
        <dbReference type="ChEBI" id="CHEBI:57783"/>
        <dbReference type="ChEBI" id="CHEBI:64076"/>
        <dbReference type="ChEBI" id="CHEBI:456215"/>
        <dbReference type="ChEBI" id="CHEBI:456216"/>
        <dbReference type="EC" id="4.2.1.136"/>
    </reaction>
</comment>
<gene>
    <name evidence="20" type="ORF">CQA62_04485</name>
</gene>
<evidence type="ECO:0000256" key="6">
    <source>
        <dbReference type="ARBA" id="ARBA00022741"/>
    </source>
</evidence>
<evidence type="ECO:0000256" key="2">
    <source>
        <dbReference type="ARBA" id="ARBA00000909"/>
    </source>
</evidence>
<accession>A0A3D8IVP3</accession>
<feature type="domain" description="YjeF C-terminal" evidence="18">
    <location>
        <begin position="208"/>
        <end position="461"/>
    </location>
</feature>
<evidence type="ECO:0000256" key="17">
    <source>
        <dbReference type="PIRNR" id="PIRNR017184"/>
    </source>
</evidence>
<sequence length="461" mass="50279">MKNIFKDTRVLDKRAIERYFLSEEILCENASNALKALIDKVTHQQSLIYIVCGGGGNGADGLALARKLQGEYRVKVFMAKDAKSPLCQKEFLRSKSLGVDFVKKIYPCDVVVDCLFGSGFCGEIDLEFKELLNVMNKMARVRIACDIPSGVGAFFKGGAFKADYTVSMGALKLDLFAEWAKDYVGEILVAPLGISSQNYEVRSNIKLLEQQDLQLPHRILEDTHKGSYGHLAVVVQNKEGSQNGAGVLCAMGAMAFGVGRCTLSGEMAYPPYEMMHSKEIPQEANAIAMGMGMVNVEEKDFDLIAQRSCVLDAGVFSSPKLKNFLYKAKNVVLTPHIKEFASLLKICEIADLSVEEVKIKRDLLLLEFCSMYPEVVVVLKGANTLIAQDAKLYICNLGKNNLAKGGSGDVLAGMIGALLAQGVQSRDAAIYAVLAHSLASRKIASSYGMTPKDLIEAVKRL</sequence>
<dbReference type="Gene3D" id="3.40.1190.20">
    <property type="match status" value="1"/>
</dbReference>
<dbReference type="NCBIfam" id="TIGR00196">
    <property type="entry name" value="yjeF_cterm"/>
    <property type="match status" value="1"/>
</dbReference>
<evidence type="ECO:0000256" key="12">
    <source>
        <dbReference type="ARBA" id="ARBA00023239"/>
    </source>
</evidence>
<dbReference type="GO" id="GO:0110051">
    <property type="term" value="P:metabolite repair"/>
    <property type="evidence" value="ECO:0007669"/>
    <property type="project" value="TreeGrafter"/>
</dbReference>
<dbReference type="PROSITE" id="PS51383">
    <property type="entry name" value="YJEF_C_3"/>
    <property type="match status" value="1"/>
</dbReference>
<dbReference type="SUPFAM" id="SSF53613">
    <property type="entry name" value="Ribokinase-like"/>
    <property type="match status" value="1"/>
</dbReference>
<dbReference type="Pfam" id="PF03853">
    <property type="entry name" value="YjeF_N"/>
    <property type="match status" value="1"/>
</dbReference>
<evidence type="ECO:0000256" key="16">
    <source>
        <dbReference type="ARBA" id="ARBA00049209"/>
    </source>
</evidence>
<keyword evidence="10 17" id="KW-0520">NAD</keyword>
<evidence type="ECO:0000256" key="3">
    <source>
        <dbReference type="ARBA" id="ARBA00006001"/>
    </source>
</evidence>
<dbReference type="InterPro" id="IPR004443">
    <property type="entry name" value="YjeF_N_dom"/>
</dbReference>
<organism evidence="20 21">
    <name type="scientific">Helicobacter cholecystus</name>
    <dbReference type="NCBI Taxonomy" id="45498"/>
    <lineage>
        <taxon>Bacteria</taxon>
        <taxon>Pseudomonadati</taxon>
        <taxon>Campylobacterota</taxon>
        <taxon>Epsilonproteobacteria</taxon>
        <taxon>Campylobacterales</taxon>
        <taxon>Helicobacteraceae</taxon>
        <taxon>Helicobacter</taxon>
    </lineage>
</organism>
<dbReference type="InterPro" id="IPR000631">
    <property type="entry name" value="CARKD"/>
</dbReference>
<protein>
    <recommendedName>
        <fullName evidence="17">Bifunctional NAD(P)H-hydrate repair enzyme</fullName>
    </recommendedName>
    <alternativeName>
        <fullName evidence="17">Nicotinamide nucleotide repair protein</fullName>
    </alternativeName>
    <domain>
        <recommendedName>
            <fullName evidence="17">ADP-dependent (S)-NAD(P)H-hydrate dehydratase</fullName>
            <ecNumber evidence="17">4.2.1.136</ecNumber>
        </recommendedName>
        <alternativeName>
            <fullName evidence="17">ADP-dependent NAD(P)HX dehydratase</fullName>
        </alternativeName>
    </domain>
    <domain>
        <recommendedName>
            <fullName evidence="17">NAD(P)H-hydrate epimerase</fullName>
            <ecNumber evidence="17">5.1.99.6</ecNumber>
        </recommendedName>
    </domain>
</protein>
<dbReference type="PROSITE" id="PS51385">
    <property type="entry name" value="YJEF_N"/>
    <property type="match status" value="1"/>
</dbReference>
<dbReference type="EC" id="5.1.99.6" evidence="17"/>
<dbReference type="InterPro" id="IPR017953">
    <property type="entry name" value="Carbohydrate_kinase_pred_CS"/>
</dbReference>
<evidence type="ECO:0000256" key="8">
    <source>
        <dbReference type="ARBA" id="ARBA00022857"/>
    </source>
</evidence>
<keyword evidence="9 17" id="KW-0630">Potassium</keyword>
<evidence type="ECO:0000313" key="20">
    <source>
        <dbReference type="EMBL" id="RDU69093.1"/>
    </source>
</evidence>
<dbReference type="InterPro" id="IPR029056">
    <property type="entry name" value="Ribokinase-like"/>
</dbReference>
<dbReference type="PROSITE" id="PS01050">
    <property type="entry name" value="YJEF_C_2"/>
    <property type="match status" value="1"/>
</dbReference>
<comment type="catalytic activity">
    <reaction evidence="1 17">
        <text>(6R)-NADHX = (6S)-NADHX</text>
        <dbReference type="Rhea" id="RHEA:32215"/>
        <dbReference type="ChEBI" id="CHEBI:64074"/>
        <dbReference type="ChEBI" id="CHEBI:64075"/>
        <dbReference type="EC" id="5.1.99.6"/>
    </reaction>
</comment>
<dbReference type="Pfam" id="PF01256">
    <property type="entry name" value="Carb_kinase"/>
    <property type="match status" value="1"/>
</dbReference>
<dbReference type="RefSeq" id="WP_104724732.1">
    <property type="nucleotide sequence ID" value="NZ_FZNE01000004.1"/>
</dbReference>
<dbReference type="PIRSF" id="PIRSF017184">
    <property type="entry name" value="Nnr"/>
    <property type="match status" value="1"/>
</dbReference>
<dbReference type="AlphaFoldDB" id="A0A3D8IVP3"/>
<dbReference type="PANTHER" id="PTHR12592">
    <property type="entry name" value="ATP-DEPENDENT (S)-NAD(P)H-HYDRATE DEHYDRATASE FAMILY MEMBER"/>
    <property type="match status" value="1"/>
</dbReference>
<comment type="catalytic activity">
    <reaction evidence="15 17">
        <text>(6S)-NADHX + ADP = AMP + phosphate + NADH + H(+)</text>
        <dbReference type="Rhea" id="RHEA:32223"/>
        <dbReference type="ChEBI" id="CHEBI:15378"/>
        <dbReference type="ChEBI" id="CHEBI:43474"/>
        <dbReference type="ChEBI" id="CHEBI:57945"/>
        <dbReference type="ChEBI" id="CHEBI:64074"/>
        <dbReference type="ChEBI" id="CHEBI:456215"/>
        <dbReference type="ChEBI" id="CHEBI:456216"/>
        <dbReference type="EC" id="4.2.1.136"/>
    </reaction>
</comment>
<keyword evidence="21" id="KW-1185">Reference proteome</keyword>
<dbReference type="GO" id="GO:0046872">
    <property type="term" value="F:metal ion binding"/>
    <property type="evidence" value="ECO:0007669"/>
    <property type="project" value="UniProtKB-UniRule"/>
</dbReference>
<dbReference type="GO" id="GO:0052856">
    <property type="term" value="F:NAD(P)HX epimerase activity"/>
    <property type="evidence" value="ECO:0007669"/>
    <property type="project" value="UniProtKB-EC"/>
</dbReference>
<evidence type="ECO:0000256" key="13">
    <source>
        <dbReference type="ARBA" id="ARBA00023268"/>
    </source>
</evidence>
<dbReference type="GO" id="GO:0005524">
    <property type="term" value="F:ATP binding"/>
    <property type="evidence" value="ECO:0007669"/>
    <property type="project" value="UniProtKB-UniRule"/>
</dbReference>
<evidence type="ECO:0000256" key="4">
    <source>
        <dbReference type="ARBA" id="ARBA00009524"/>
    </source>
</evidence>
<comment type="similarity">
    <text evidence="3 17">In the N-terminal section; belongs to the NnrE/AIBP family.</text>
</comment>
<evidence type="ECO:0000256" key="7">
    <source>
        <dbReference type="ARBA" id="ARBA00022840"/>
    </source>
</evidence>
<keyword evidence="5 17" id="KW-0479">Metal-binding</keyword>
<reference evidence="20 21" key="1">
    <citation type="submission" date="2018-04" db="EMBL/GenBank/DDBJ databases">
        <title>Novel Campyloabacter and Helicobacter Species and Strains.</title>
        <authorList>
            <person name="Mannion A.J."/>
            <person name="Shen Z."/>
            <person name="Fox J.G."/>
        </authorList>
    </citation>
    <scope>NUCLEOTIDE SEQUENCE [LARGE SCALE GENOMIC DNA]</scope>
    <source>
        <strain evidence="20 21">ATCC 700242</strain>
    </source>
</reference>
<dbReference type="NCBIfam" id="TIGR00197">
    <property type="entry name" value="yjeF_nterm"/>
    <property type="match status" value="1"/>
</dbReference>
<dbReference type="OrthoDB" id="9806925at2"/>
<dbReference type="SUPFAM" id="SSF64153">
    <property type="entry name" value="YjeF N-terminal domain-like"/>
    <property type="match status" value="1"/>
</dbReference>
<dbReference type="InterPro" id="IPR036652">
    <property type="entry name" value="YjeF_N_dom_sf"/>
</dbReference>
<comment type="cofactor">
    <cofactor evidence="17">
        <name>K(+)</name>
        <dbReference type="ChEBI" id="CHEBI:29103"/>
    </cofactor>
    <text evidence="17">Binds 1 potassium ion per subunit.</text>
</comment>
<evidence type="ECO:0000256" key="9">
    <source>
        <dbReference type="ARBA" id="ARBA00022958"/>
    </source>
</evidence>
<evidence type="ECO:0000313" key="21">
    <source>
        <dbReference type="Proteomes" id="UP000257067"/>
    </source>
</evidence>
<evidence type="ECO:0000256" key="1">
    <source>
        <dbReference type="ARBA" id="ARBA00000013"/>
    </source>
</evidence>
<proteinExistence type="inferred from homology"/>
<keyword evidence="12 17" id="KW-0456">Lyase</keyword>
<evidence type="ECO:0000256" key="11">
    <source>
        <dbReference type="ARBA" id="ARBA00023235"/>
    </source>
</evidence>
<keyword evidence="8 17" id="KW-0521">NADP</keyword>
<dbReference type="Gene3D" id="3.40.50.10260">
    <property type="entry name" value="YjeF N-terminal domain"/>
    <property type="match status" value="1"/>
</dbReference>
<feature type="domain" description="YjeF N-terminal" evidence="19">
    <location>
        <begin position="8"/>
        <end position="200"/>
    </location>
</feature>
<keyword evidence="7 17" id="KW-0067">ATP-binding</keyword>
<dbReference type="CDD" id="cd01171">
    <property type="entry name" value="YXKO-related"/>
    <property type="match status" value="1"/>
</dbReference>
<evidence type="ECO:0000256" key="5">
    <source>
        <dbReference type="ARBA" id="ARBA00022723"/>
    </source>
</evidence>
<name>A0A3D8IVP3_9HELI</name>
<evidence type="ECO:0000256" key="15">
    <source>
        <dbReference type="ARBA" id="ARBA00048238"/>
    </source>
</evidence>
<dbReference type="GO" id="GO:0052855">
    <property type="term" value="F:ADP-dependent NAD(P)H-hydrate dehydratase activity"/>
    <property type="evidence" value="ECO:0007669"/>
    <property type="project" value="UniProtKB-UniRule"/>
</dbReference>
<evidence type="ECO:0000259" key="19">
    <source>
        <dbReference type="PROSITE" id="PS51385"/>
    </source>
</evidence>